<dbReference type="GO" id="GO:0016846">
    <property type="term" value="F:carbon-sulfur lyase activity"/>
    <property type="evidence" value="ECO:0007669"/>
    <property type="project" value="TreeGrafter"/>
</dbReference>
<reference evidence="5 6" key="1">
    <citation type="submission" date="2020-05" db="EMBL/GenBank/DDBJ databases">
        <title>Complete genome sequence of Gemmatimonas greenlandica TET16.</title>
        <authorList>
            <person name="Zeng Y."/>
        </authorList>
    </citation>
    <scope>NUCLEOTIDE SEQUENCE [LARGE SCALE GENOMIC DNA]</scope>
    <source>
        <strain evidence="5 6">TET16</strain>
    </source>
</reference>
<evidence type="ECO:0008006" key="7">
    <source>
        <dbReference type="Google" id="ProtNLM"/>
    </source>
</evidence>
<dbReference type="Proteomes" id="UP000500938">
    <property type="component" value="Chromosome"/>
</dbReference>
<gene>
    <name evidence="5" type="ORF">HKW67_03290</name>
</gene>
<dbReference type="SUPFAM" id="SSF53383">
    <property type="entry name" value="PLP-dependent transferases"/>
    <property type="match status" value="1"/>
</dbReference>
<feature type="compositionally biased region" description="Low complexity" evidence="4">
    <location>
        <begin position="12"/>
        <end position="26"/>
    </location>
</feature>
<comment type="similarity">
    <text evidence="3">Belongs to the trans-sulfuration enzymes family.</text>
</comment>
<dbReference type="GO" id="GO:0030170">
    <property type="term" value="F:pyridoxal phosphate binding"/>
    <property type="evidence" value="ECO:0007669"/>
    <property type="project" value="InterPro"/>
</dbReference>
<sequence>MSDIDAMPPMPLNGLPDGLPVPDGLPDGLVPGRPDNSVVRELAQLDRTESALVLASGMAAVACTMVSLLRPGDHLLASRWLRPETRRFFEHELPALGVQVSFVDPTETRGWRRSLTRTTRLVYLESPVDPSTRIVDMRPVRTLAQELGIALVVDATLASPINFRPVEHGADVVLHSASAFLDGHADGFSGVVCGSDAVIDEVRTKMRSWGAEPHPAAEEHLARGLKTLGVRVARQNSSALHVAQWGAAFAATNGAVSAVHYPALASHPDHAVAAECFSGYGSLMSITLRDGDAAVGELLGRLQHFHVRHAERAARLGGIESVASALPEGSIRLNIGLDDASTLIGDLTQALE</sequence>
<comment type="cofactor">
    <cofactor evidence="1 3">
        <name>pyridoxal 5'-phosphate</name>
        <dbReference type="ChEBI" id="CHEBI:597326"/>
    </cofactor>
</comment>
<dbReference type="GO" id="GO:0019346">
    <property type="term" value="P:transsulfuration"/>
    <property type="evidence" value="ECO:0007669"/>
    <property type="project" value="InterPro"/>
</dbReference>
<evidence type="ECO:0000313" key="5">
    <source>
        <dbReference type="EMBL" id="QJR34609.1"/>
    </source>
</evidence>
<dbReference type="Gene3D" id="3.40.640.10">
    <property type="entry name" value="Type I PLP-dependent aspartate aminotransferase-like (Major domain)"/>
    <property type="match status" value="1"/>
</dbReference>
<keyword evidence="2 3" id="KW-0663">Pyridoxal phosphate</keyword>
<evidence type="ECO:0000313" key="6">
    <source>
        <dbReference type="Proteomes" id="UP000500938"/>
    </source>
</evidence>
<protein>
    <recommendedName>
        <fullName evidence="7">Cystathionine gamma-synthase</fullName>
    </recommendedName>
</protein>
<evidence type="ECO:0000256" key="2">
    <source>
        <dbReference type="ARBA" id="ARBA00022898"/>
    </source>
</evidence>
<feature type="region of interest" description="Disordered" evidence="4">
    <location>
        <begin position="1"/>
        <end position="26"/>
    </location>
</feature>
<proteinExistence type="inferred from homology"/>
<evidence type="ECO:0000256" key="3">
    <source>
        <dbReference type="RuleBase" id="RU362118"/>
    </source>
</evidence>
<name>A0A6M4IL49_9BACT</name>
<evidence type="ECO:0000256" key="4">
    <source>
        <dbReference type="SAM" id="MobiDB-lite"/>
    </source>
</evidence>
<organism evidence="5 6">
    <name type="scientific">Gemmatimonas groenlandica</name>
    <dbReference type="NCBI Taxonomy" id="2732249"/>
    <lineage>
        <taxon>Bacteria</taxon>
        <taxon>Pseudomonadati</taxon>
        <taxon>Gemmatimonadota</taxon>
        <taxon>Gemmatimonadia</taxon>
        <taxon>Gemmatimonadales</taxon>
        <taxon>Gemmatimonadaceae</taxon>
        <taxon>Gemmatimonas</taxon>
    </lineage>
</organism>
<keyword evidence="6" id="KW-1185">Reference proteome</keyword>
<dbReference type="InterPro" id="IPR015422">
    <property type="entry name" value="PyrdxlP-dep_Trfase_small"/>
</dbReference>
<dbReference type="RefSeq" id="WP_171224036.1">
    <property type="nucleotide sequence ID" value="NZ_CP053085.1"/>
</dbReference>
<evidence type="ECO:0000256" key="1">
    <source>
        <dbReference type="ARBA" id="ARBA00001933"/>
    </source>
</evidence>
<dbReference type="InterPro" id="IPR015424">
    <property type="entry name" value="PyrdxlP-dep_Trfase"/>
</dbReference>
<dbReference type="KEGG" id="ggr:HKW67_03290"/>
<dbReference type="PANTHER" id="PTHR11808:SF86">
    <property type="entry name" value="METHIONINE GAMMA-LYASE"/>
    <property type="match status" value="1"/>
</dbReference>
<dbReference type="InterPro" id="IPR015421">
    <property type="entry name" value="PyrdxlP-dep_Trfase_major"/>
</dbReference>
<dbReference type="EMBL" id="CP053085">
    <property type="protein sequence ID" value="QJR34609.1"/>
    <property type="molecule type" value="Genomic_DNA"/>
</dbReference>
<dbReference type="PANTHER" id="PTHR11808">
    <property type="entry name" value="TRANS-SULFURATION ENZYME FAMILY MEMBER"/>
    <property type="match status" value="1"/>
</dbReference>
<dbReference type="PIRSF" id="PIRSF001434">
    <property type="entry name" value="CGS"/>
    <property type="match status" value="1"/>
</dbReference>
<dbReference type="Gene3D" id="3.90.1150.10">
    <property type="entry name" value="Aspartate Aminotransferase, domain 1"/>
    <property type="match status" value="1"/>
</dbReference>
<dbReference type="AlphaFoldDB" id="A0A6M4IL49"/>
<dbReference type="GO" id="GO:0005737">
    <property type="term" value="C:cytoplasm"/>
    <property type="evidence" value="ECO:0007669"/>
    <property type="project" value="TreeGrafter"/>
</dbReference>
<dbReference type="Pfam" id="PF01053">
    <property type="entry name" value="Cys_Met_Meta_PP"/>
    <property type="match status" value="1"/>
</dbReference>
<dbReference type="InterPro" id="IPR000277">
    <property type="entry name" value="Cys/Met-Metab_PyrdxlP-dep_enz"/>
</dbReference>
<accession>A0A6M4IL49</accession>